<keyword evidence="2 6" id="KW-0031">Aminopeptidase</keyword>
<dbReference type="Gene3D" id="3.40.630.10">
    <property type="entry name" value="Zn peptidases"/>
    <property type="match status" value="1"/>
</dbReference>
<dbReference type="AlphaFoldDB" id="A0AAV4RLT4"/>
<dbReference type="GO" id="GO:0030145">
    <property type="term" value="F:manganese ion binding"/>
    <property type="evidence" value="ECO:0007669"/>
    <property type="project" value="InterPro"/>
</dbReference>
<reference evidence="6 7" key="1">
    <citation type="submission" date="2021-06" db="EMBL/GenBank/DDBJ databases">
        <title>Caerostris darwini draft genome.</title>
        <authorList>
            <person name="Kono N."/>
            <person name="Arakawa K."/>
        </authorList>
    </citation>
    <scope>NUCLEOTIDE SEQUENCE [LARGE SCALE GENOMIC DNA]</scope>
</reference>
<dbReference type="GO" id="GO:0070006">
    <property type="term" value="F:metalloaminopeptidase activity"/>
    <property type="evidence" value="ECO:0007669"/>
    <property type="project" value="InterPro"/>
</dbReference>
<organism evidence="6 7">
    <name type="scientific">Caerostris darwini</name>
    <dbReference type="NCBI Taxonomy" id="1538125"/>
    <lineage>
        <taxon>Eukaryota</taxon>
        <taxon>Metazoa</taxon>
        <taxon>Ecdysozoa</taxon>
        <taxon>Arthropoda</taxon>
        <taxon>Chelicerata</taxon>
        <taxon>Arachnida</taxon>
        <taxon>Araneae</taxon>
        <taxon>Araneomorphae</taxon>
        <taxon>Entelegynae</taxon>
        <taxon>Araneoidea</taxon>
        <taxon>Araneidae</taxon>
        <taxon>Caerostris</taxon>
    </lineage>
</organism>
<evidence type="ECO:0000256" key="2">
    <source>
        <dbReference type="ARBA" id="ARBA00022438"/>
    </source>
</evidence>
<dbReference type="PROSITE" id="PS00631">
    <property type="entry name" value="CYTOSOL_AP"/>
    <property type="match status" value="1"/>
</dbReference>
<keyword evidence="4" id="KW-0378">Hydrolase</keyword>
<dbReference type="InterPro" id="IPR011356">
    <property type="entry name" value="Leucine_aapep/pepB"/>
</dbReference>
<gene>
    <name evidence="6" type="primary">lap-2</name>
    <name evidence="6" type="ORF">CDAR_249521</name>
</gene>
<dbReference type="GO" id="GO:0005737">
    <property type="term" value="C:cytoplasm"/>
    <property type="evidence" value="ECO:0007669"/>
    <property type="project" value="InterPro"/>
</dbReference>
<dbReference type="SUPFAM" id="SSF53187">
    <property type="entry name" value="Zn-dependent exopeptidases"/>
    <property type="match status" value="1"/>
</dbReference>
<dbReference type="Pfam" id="PF00883">
    <property type="entry name" value="Peptidase_M17"/>
    <property type="match status" value="1"/>
</dbReference>
<dbReference type="PRINTS" id="PR00481">
    <property type="entry name" value="LAMNOPPTDASE"/>
</dbReference>
<dbReference type="PANTHER" id="PTHR11963">
    <property type="entry name" value="LEUCINE AMINOPEPTIDASE-RELATED"/>
    <property type="match status" value="1"/>
</dbReference>
<evidence type="ECO:0000256" key="4">
    <source>
        <dbReference type="ARBA" id="ARBA00022801"/>
    </source>
</evidence>
<name>A0AAV4RLT4_9ARAC</name>
<comment type="similarity">
    <text evidence="1">Belongs to the peptidase M17 family.</text>
</comment>
<evidence type="ECO:0000259" key="5">
    <source>
        <dbReference type="PROSITE" id="PS00631"/>
    </source>
</evidence>
<dbReference type="Proteomes" id="UP001054837">
    <property type="component" value="Unassembled WGS sequence"/>
</dbReference>
<accession>A0AAV4RLT4</accession>
<proteinExistence type="inferred from homology"/>
<keyword evidence="3" id="KW-0645">Protease</keyword>
<protein>
    <submittedName>
        <fullName evidence="6">Aminopeptidase W07G4.4</fullName>
    </submittedName>
</protein>
<evidence type="ECO:0000313" key="7">
    <source>
        <dbReference type="Proteomes" id="UP001054837"/>
    </source>
</evidence>
<sequence>MATRITGPFSFWSENPIQIKFDAPLDNAKSKFDSIVVVSSDISKISPPETSFLKSFLELLKNQKQNDSAFEDVETFLSPNISEYQSIKKLVYSPTGPLNRHYDDVRRFMEAADKGIKRVLKAGAKRPILAVLYQNPNNEISLKYQHYDIASALGAAEAVYVPLEIREDVPDKASKIEALGYTGIGSMQLSVLSGIELGRIMCRDIGGSDPERMAAPNVATYVKELFVNTPIQVEVIEDQAVIEKEYPLLAAVNRAAKGVKRHNARVIFLTYEPEGPCEKTVVLVGKGVTYDTGGADIKAGGVMAGMHRDKCGAAAVAGFLQTVAELKPKGVRVLGAMSMVRNSVGSECYVSDELITSRAGVRVRVGNTDAEGRMAMADVLCHMKEKVIKDNCPDPYIFTIATLTGHAALAVGDGYSIIMENGPAALDNVGRKLQSAGHVIGDMFEVSTIRREDYEHHKGKSEYEHVLQCNNAPSSRTPRGHQSPAAFIILTTGLDKHDVNSQIPLKYSHIDIAGSSGPFPGIPTGSPIPALTANFLLNL</sequence>
<evidence type="ECO:0000256" key="1">
    <source>
        <dbReference type="ARBA" id="ARBA00009528"/>
    </source>
</evidence>
<evidence type="ECO:0000256" key="3">
    <source>
        <dbReference type="ARBA" id="ARBA00022670"/>
    </source>
</evidence>
<dbReference type="PANTHER" id="PTHR11963:SF48">
    <property type="entry name" value="DIPEPTIDASE B, ISOFORM A"/>
    <property type="match status" value="1"/>
</dbReference>
<dbReference type="InterPro" id="IPR000819">
    <property type="entry name" value="Peptidase_M17_C"/>
</dbReference>
<dbReference type="GO" id="GO:0006508">
    <property type="term" value="P:proteolysis"/>
    <property type="evidence" value="ECO:0007669"/>
    <property type="project" value="UniProtKB-KW"/>
</dbReference>
<dbReference type="EMBL" id="BPLQ01006243">
    <property type="protein sequence ID" value="GIY20988.1"/>
    <property type="molecule type" value="Genomic_DNA"/>
</dbReference>
<keyword evidence="7" id="KW-1185">Reference proteome</keyword>
<evidence type="ECO:0000313" key="6">
    <source>
        <dbReference type="EMBL" id="GIY20988.1"/>
    </source>
</evidence>
<dbReference type="CDD" id="cd00433">
    <property type="entry name" value="Peptidase_M17"/>
    <property type="match status" value="1"/>
</dbReference>
<feature type="domain" description="Cytosol aminopeptidase" evidence="5">
    <location>
        <begin position="367"/>
        <end position="374"/>
    </location>
</feature>
<comment type="caution">
    <text evidence="6">The sequence shown here is derived from an EMBL/GenBank/DDBJ whole genome shotgun (WGS) entry which is preliminary data.</text>
</comment>